<organism evidence="2 3">
    <name type="scientific">Caenimonas terrae</name>
    <dbReference type="NCBI Taxonomy" id="696074"/>
    <lineage>
        <taxon>Bacteria</taxon>
        <taxon>Pseudomonadati</taxon>
        <taxon>Pseudomonadota</taxon>
        <taxon>Betaproteobacteria</taxon>
        <taxon>Burkholderiales</taxon>
        <taxon>Comamonadaceae</taxon>
        <taxon>Caenimonas</taxon>
    </lineage>
</organism>
<reference evidence="3" key="1">
    <citation type="journal article" date="2019" name="Int. J. Syst. Evol. Microbiol.">
        <title>The Global Catalogue of Microorganisms (GCM) 10K type strain sequencing project: providing services to taxonomists for standard genome sequencing and annotation.</title>
        <authorList>
            <consortium name="The Broad Institute Genomics Platform"/>
            <consortium name="The Broad Institute Genome Sequencing Center for Infectious Disease"/>
            <person name="Wu L."/>
            <person name="Ma J."/>
        </authorList>
    </citation>
    <scope>NUCLEOTIDE SEQUENCE [LARGE SCALE GENOMIC DNA]</scope>
    <source>
        <strain evidence="3">CCUG 57401</strain>
    </source>
</reference>
<evidence type="ECO:0000256" key="1">
    <source>
        <dbReference type="ARBA" id="ARBA00022801"/>
    </source>
</evidence>
<dbReference type="InterPro" id="IPR004175">
    <property type="entry name" value="RNA_CPDase"/>
</dbReference>
<dbReference type="Gene3D" id="3.90.1140.10">
    <property type="entry name" value="Cyclic phosphodiesterase"/>
    <property type="match status" value="1"/>
</dbReference>
<comment type="caution">
    <text evidence="2">The sequence shown here is derived from an EMBL/GenBank/DDBJ whole genome shotgun (WGS) entry which is preliminary data.</text>
</comment>
<keyword evidence="1" id="KW-0378">Hydrolase</keyword>
<gene>
    <name evidence="2" type="primary">thpR</name>
    <name evidence="2" type="ORF">ACFPOE_08475</name>
</gene>
<evidence type="ECO:0000313" key="3">
    <source>
        <dbReference type="Proteomes" id="UP001596037"/>
    </source>
</evidence>
<name>A0ABW0NAI7_9BURK</name>
<accession>A0ABW0NAI7</accession>
<dbReference type="PANTHER" id="PTHR35561">
    <property type="entry name" value="RNA 2',3'-CYCLIC PHOSPHODIESTERASE"/>
    <property type="match status" value="1"/>
</dbReference>
<proteinExistence type="predicted"/>
<dbReference type="EMBL" id="JBHSMF010000006">
    <property type="protein sequence ID" value="MFC5497564.1"/>
    <property type="molecule type" value="Genomic_DNA"/>
</dbReference>
<dbReference type="NCBIfam" id="TIGR02258">
    <property type="entry name" value="2_5_ligase"/>
    <property type="match status" value="1"/>
</dbReference>
<dbReference type="Pfam" id="PF13563">
    <property type="entry name" value="2_5_RNA_ligase2"/>
    <property type="match status" value="1"/>
</dbReference>
<dbReference type="SUPFAM" id="SSF55144">
    <property type="entry name" value="LigT-like"/>
    <property type="match status" value="1"/>
</dbReference>
<dbReference type="Proteomes" id="UP001596037">
    <property type="component" value="Unassembled WGS sequence"/>
</dbReference>
<sequence>MAIPAPAPRLFLALWPDDASRQALAQWRDHWTLPAGAAPTRTENLHLTLHFLGPVAADRRDALIAALAERPATEPFTLTFGIAQLWPGGIAVVCPLAAPAPLERLHARLADVLRRLGLPVEERPFRPHVTLARKAARAEVPAQGPAMEWKVDGGFALVESAAGQGYRALRRFN</sequence>
<dbReference type="RefSeq" id="WP_376849646.1">
    <property type="nucleotide sequence ID" value="NZ_JBHSMF010000006.1"/>
</dbReference>
<dbReference type="PANTHER" id="PTHR35561:SF1">
    <property type="entry name" value="RNA 2',3'-CYCLIC PHOSPHODIESTERASE"/>
    <property type="match status" value="1"/>
</dbReference>
<evidence type="ECO:0000313" key="2">
    <source>
        <dbReference type="EMBL" id="MFC5497564.1"/>
    </source>
</evidence>
<keyword evidence="3" id="KW-1185">Reference proteome</keyword>
<dbReference type="InterPro" id="IPR009097">
    <property type="entry name" value="Cyclic_Pdiesterase"/>
</dbReference>
<protein>
    <submittedName>
        <fullName evidence="2">RNA 2',3'-cyclic phosphodiesterase</fullName>
    </submittedName>
</protein>